<keyword evidence="2" id="KW-1133">Transmembrane helix</keyword>
<feature type="region of interest" description="Disordered" evidence="1">
    <location>
        <begin position="299"/>
        <end position="323"/>
    </location>
</feature>
<evidence type="ECO:0000256" key="3">
    <source>
        <dbReference type="SAM" id="SignalP"/>
    </source>
</evidence>
<dbReference type="RefSeq" id="WP_238166006.1">
    <property type="nucleotide sequence ID" value="NZ_SNWQ01000022.1"/>
</dbReference>
<keyword evidence="2" id="KW-0472">Membrane</keyword>
<dbReference type="PROSITE" id="PS51257">
    <property type="entry name" value="PROKAR_LIPOPROTEIN"/>
    <property type="match status" value="1"/>
</dbReference>
<feature type="compositionally biased region" description="Low complexity" evidence="1">
    <location>
        <begin position="302"/>
        <end position="314"/>
    </location>
</feature>
<dbReference type="InterPro" id="IPR025645">
    <property type="entry name" value="DUF4349"/>
</dbReference>
<feature type="domain" description="DUF4349" evidence="4">
    <location>
        <begin position="76"/>
        <end position="288"/>
    </location>
</feature>
<dbReference type="Pfam" id="PF14257">
    <property type="entry name" value="DUF4349"/>
    <property type="match status" value="1"/>
</dbReference>
<proteinExistence type="predicted"/>
<keyword evidence="2" id="KW-0812">Transmembrane</keyword>
<dbReference type="AlphaFoldDB" id="A0A4R6JHT8"/>
<dbReference type="EMBL" id="SNWQ01000022">
    <property type="protein sequence ID" value="TDO35664.1"/>
    <property type="molecule type" value="Genomic_DNA"/>
</dbReference>
<feature type="region of interest" description="Disordered" evidence="1">
    <location>
        <begin position="28"/>
        <end position="74"/>
    </location>
</feature>
<keyword evidence="6" id="KW-1185">Reference proteome</keyword>
<evidence type="ECO:0000256" key="2">
    <source>
        <dbReference type="SAM" id="Phobius"/>
    </source>
</evidence>
<keyword evidence="3" id="KW-0732">Signal</keyword>
<gene>
    <name evidence="5" type="ORF">EV643_12275</name>
</gene>
<feature type="compositionally biased region" description="Low complexity" evidence="1">
    <location>
        <begin position="55"/>
        <end position="73"/>
    </location>
</feature>
<evidence type="ECO:0000313" key="5">
    <source>
        <dbReference type="EMBL" id="TDO35664.1"/>
    </source>
</evidence>
<feature type="chain" id="PRO_5038619016" evidence="3">
    <location>
        <begin position="23"/>
        <end position="323"/>
    </location>
</feature>
<feature type="transmembrane region" description="Helical" evidence="2">
    <location>
        <begin position="263"/>
        <end position="288"/>
    </location>
</feature>
<dbReference type="Proteomes" id="UP000295388">
    <property type="component" value="Unassembled WGS sequence"/>
</dbReference>
<accession>A0A4R6JHT8</accession>
<reference evidence="5 6" key="1">
    <citation type="submission" date="2019-03" db="EMBL/GenBank/DDBJ databases">
        <title>Genomic Encyclopedia of Type Strains, Phase III (KMG-III): the genomes of soil and plant-associated and newly described type strains.</title>
        <authorList>
            <person name="Whitman W."/>
        </authorList>
    </citation>
    <scope>NUCLEOTIDE SEQUENCE [LARGE SCALE GENOMIC DNA]</scope>
    <source>
        <strain evidence="5 6">VKM Ac-2527</strain>
    </source>
</reference>
<evidence type="ECO:0000259" key="4">
    <source>
        <dbReference type="Pfam" id="PF14257"/>
    </source>
</evidence>
<protein>
    <submittedName>
        <fullName evidence="5">Uncharacterized protein DUF4349</fullName>
    </submittedName>
</protein>
<name>A0A4R6JHT8_9ACTN</name>
<comment type="caution">
    <text evidence="5">The sequence shown here is derived from an EMBL/GenBank/DDBJ whole genome shotgun (WGS) entry which is preliminary data.</text>
</comment>
<evidence type="ECO:0000256" key="1">
    <source>
        <dbReference type="SAM" id="MobiDB-lite"/>
    </source>
</evidence>
<feature type="signal peptide" evidence="3">
    <location>
        <begin position="1"/>
        <end position="22"/>
    </location>
</feature>
<organism evidence="5 6">
    <name type="scientific">Kribbella caucasensis</name>
    <dbReference type="NCBI Taxonomy" id="2512215"/>
    <lineage>
        <taxon>Bacteria</taxon>
        <taxon>Bacillati</taxon>
        <taxon>Actinomycetota</taxon>
        <taxon>Actinomycetes</taxon>
        <taxon>Propionibacteriales</taxon>
        <taxon>Kribbellaceae</taxon>
        <taxon>Kribbella</taxon>
    </lineage>
</organism>
<evidence type="ECO:0000313" key="6">
    <source>
        <dbReference type="Proteomes" id="UP000295388"/>
    </source>
</evidence>
<sequence>MTRTRITAAVAGVLLTAAVVLSGCSAGGDEASTSGAAAPQNDSSGSGESKEGTTDGKAAPGTDGAGGAAQQPTVTRAIIKTGSLTVEADDVDKQRQAAITVVTGLRGLVASEDTGGDADGKITRANLVLRVPTASYETAIQRLSVLGVRTAIHQESSDVTEQVVDVDSRIGSQRASLERIRTLLAKANTIGEIVSIETELTRREADLESLLAKQKALADQTELATLNLLLVKKNGPVPQDVVKNDTGFVAGLKDGWNAFTATFSALATGVGAVLPFAILFALIGVPIWRFRNRLRRTPGPVPATATATAGSGLPKHPDGPDEA</sequence>